<sequence>MINTTYKLISRFNNKESTYGQYVEKEQIDIDRLKVMYSIYEQYYENTKFSIFADDFKKKSGAILIFNSETDEIVGFSTVVVQHFYLNGKDYTVLFSGDTVILRAFWGTRTLQSTMLKLMIKLRVKYPFNELYWLLISKGYKTYLLLANNYYVYYPNINDENQHLSSVIEHYCENFFGEYYDKEAGLLNFGDDYQPLKGEVAPITEEMRTKNPNIHFFEQKNPTWTVGTELPCIGRLGWKDIARFPVKLMTKPASKGRCEALLKNSANRREVLQ</sequence>
<keyword evidence="4" id="KW-1185">Reference proteome</keyword>
<accession>A0A653K147</accession>
<dbReference type="EMBL" id="CABWKZ010000008">
    <property type="protein sequence ID" value="VXA54448.1"/>
    <property type="molecule type" value="Genomic_DNA"/>
</dbReference>
<dbReference type="Proteomes" id="UP000430404">
    <property type="component" value="Unassembled WGS sequence"/>
</dbReference>
<reference evidence="3 6" key="3">
    <citation type="submission" date="2019-10" db="EMBL/GenBank/DDBJ databases">
        <authorList>
            <person name="Karimi E."/>
        </authorList>
    </citation>
    <scope>NUCLEOTIDE SEQUENCE [LARGE SCALE GENOMIC DNA]</scope>
    <source>
        <strain evidence="3">Acinetobacter sp. 8BE</strain>
    </source>
</reference>
<evidence type="ECO:0000313" key="3">
    <source>
        <dbReference type="EMBL" id="VXA54448.1"/>
    </source>
</evidence>
<dbReference type="EMBL" id="PISJ01000013">
    <property type="protein sequence ID" value="PKF33467.1"/>
    <property type="molecule type" value="Genomic_DNA"/>
</dbReference>
<dbReference type="Proteomes" id="UP000233553">
    <property type="component" value="Unassembled WGS sequence"/>
</dbReference>
<gene>
    <name evidence="3" type="ORF">ACI8B_160092</name>
    <name evidence="2" type="ORF">CW311_11770</name>
    <name evidence="1" type="ORF">F993_01451</name>
</gene>
<evidence type="ECO:0000313" key="2">
    <source>
        <dbReference type="EMBL" id="PKF33467.1"/>
    </source>
</evidence>
<dbReference type="RefSeq" id="WP_004653577.1">
    <property type="nucleotide sequence ID" value="NZ_CP158965.1"/>
</dbReference>
<reference evidence="2 5" key="2">
    <citation type="submission" date="2017-12" db="EMBL/GenBank/DDBJ databases">
        <title>Draft Genome sequences of multiple microbial strains isolated from spacecraft associated surfaces.</title>
        <authorList>
            <person name="Seuylemezian A."/>
            <person name="Vaishampayan P."/>
            <person name="Venkateswaran K."/>
        </authorList>
    </citation>
    <scope>NUCLEOTIDE SEQUENCE [LARGE SCALE GENOMIC DNA]</scope>
    <source>
        <strain evidence="2 5">2P01AA</strain>
    </source>
</reference>
<evidence type="ECO:0000313" key="4">
    <source>
        <dbReference type="Proteomes" id="UP000013034"/>
    </source>
</evidence>
<accession>A0A2N0WF09</accession>
<reference evidence="1 4" key="1">
    <citation type="submission" date="2013-02" db="EMBL/GenBank/DDBJ databases">
        <title>The Genome Sequence of Acinetobacter sp. NIPH 809.</title>
        <authorList>
            <consortium name="The Broad Institute Genome Sequencing Platform"/>
            <consortium name="The Broad Institute Genome Sequencing Center for Infectious Disease"/>
            <person name="Cerqueira G."/>
            <person name="Feldgarden M."/>
            <person name="Courvalin P."/>
            <person name="Perichon B."/>
            <person name="Grillot-Courvalin C."/>
            <person name="Clermont D."/>
            <person name="Rocha E."/>
            <person name="Yoon E.-J."/>
            <person name="Nemec A."/>
            <person name="Walker B."/>
            <person name="Young S.K."/>
            <person name="Zeng Q."/>
            <person name="Gargeya S."/>
            <person name="Fitzgerald M."/>
            <person name="Haas B."/>
            <person name="Abouelleil A."/>
            <person name="Alvarado L."/>
            <person name="Arachchi H.M."/>
            <person name="Berlin A.M."/>
            <person name="Chapman S.B."/>
            <person name="Dewar J."/>
            <person name="Goldberg J."/>
            <person name="Griggs A."/>
            <person name="Gujja S."/>
            <person name="Hansen M."/>
            <person name="Howarth C."/>
            <person name="Imamovic A."/>
            <person name="Larimer J."/>
            <person name="McCowan C."/>
            <person name="Murphy C."/>
            <person name="Neiman D."/>
            <person name="Pearson M."/>
            <person name="Priest M."/>
            <person name="Roberts A."/>
            <person name="Saif S."/>
            <person name="Shea T."/>
            <person name="Sisk P."/>
            <person name="Sykes S."/>
            <person name="Wortman J."/>
            <person name="Nusbaum C."/>
            <person name="Birren B."/>
        </authorList>
    </citation>
    <scope>NUCLEOTIDE SEQUENCE [LARGE SCALE GENOMIC DNA]</scope>
    <source>
        <strain evidence="1 4">NIPH 809</strain>
    </source>
</reference>
<name>A0A2N0WF09_9GAMM</name>
<evidence type="ECO:0000313" key="6">
    <source>
        <dbReference type="Proteomes" id="UP000430404"/>
    </source>
</evidence>
<evidence type="ECO:0000313" key="1">
    <source>
        <dbReference type="EMBL" id="ENU24135.1"/>
    </source>
</evidence>
<evidence type="ECO:0000313" key="5">
    <source>
        <dbReference type="Proteomes" id="UP000233553"/>
    </source>
</evidence>
<protein>
    <submittedName>
        <fullName evidence="2">Uncharacterized protein</fullName>
    </submittedName>
</protein>
<organism evidence="2 5">
    <name type="scientific">Acinetobacter proteolyticus</name>
    <dbReference type="NCBI Taxonomy" id="1776741"/>
    <lineage>
        <taxon>Bacteria</taxon>
        <taxon>Pseudomonadati</taxon>
        <taxon>Pseudomonadota</taxon>
        <taxon>Gammaproteobacteria</taxon>
        <taxon>Moraxellales</taxon>
        <taxon>Moraxellaceae</taxon>
        <taxon>Acinetobacter</taxon>
    </lineage>
</organism>
<dbReference type="Proteomes" id="UP000013034">
    <property type="component" value="Unassembled WGS sequence"/>
</dbReference>
<dbReference type="AlphaFoldDB" id="A0A2N0WF09"/>
<dbReference type="EMBL" id="APOI01000014">
    <property type="protein sequence ID" value="ENU24135.1"/>
    <property type="molecule type" value="Genomic_DNA"/>
</dbReference>
<proteinExistence type="predicted"/>